<dbReference type="AlphaFoldDB" id="A1AP07"/>
<keyword evidence="3" id="KW-1185">Reference proteome</keyword>
<name>A1AP07_PELPD</name>
<dbReference type="eggNOG" id="COG2005">
    <property type="taxonomic scope" value="Bacteria"/>
</dbReference>
<dbReference type="Gene3D" id="1.10.10.10">
    <property type="entry name" value="Winged helix-like DNA-binding domain superfamily/Winged helix DNA-binding domain"/>
    <property type="match status" value="1"/>
</dbReference>
<protein>
    <submittedName>
        <fullName evidence="2">N-terminal domain of molybdenum-binding protein-like protein</fullName>
    </submittedName>
</protein>
<dbReference type="InterPro" id="IPR036390">
    <property type="entry name" value="WH_DNA-bd_sf"/>
</dbReference>
<dbReference type="STRING" id="338966.Ppro_1461"/>
<dbReference type="EMBL" id="CP000482">
    <property type="protein sequence ID" value="ABK99077.1"/>
    <property type="molecule type" value="Genomic_DNA"/>
</dbReference>
<organism evidence="2 3">
    <name type="scientific">Pelobacter propionicus (strain DSM 2379 / NBRC 103807 / OttBd1)</name>
    <dbReference type="NCBI Taxonomy" id="338966"/>
    <lineage>
        <taxon>Bacteria</taxon>
        <taxon>Pseudomonadati</taxon>
        <taxon>Thermodesulfobacteriota</taxon>
        <taxon>Desulfuromonadia</taxon>
        <taxon>Desulfuromonadales</taxon>
        <taxon>Desulfuromonadaceae</taxon>
        <taxon>Pelobacter</taxon>
    </lineage>
</organism>
<accession>A1AP07</accession>
<dbReference type="InterPro" id="IPR036388">
    <property type="entry name" value="WH-like_DNA-bd_sf"/>
</dbReference>
<reference evidence="2 3" key="1">
    <citation type="submission" date="2006-10" db="EMBL/GenBank/DDBJ databases">
        <title>Complete sequence of chromosome of Pelobacter propionicus DSM 2379.</title>
        <authorList>
            <consortium name="US DOE Joint Genome Institute"/>
            <person name="Copeland A."/>
            <person name="Lucas S."/>
            <person name="Lapidus A."/>
            <person name="Barry K."/>
            <person name="Detter J.C."/>
            <person name="Glavina del Rio T."/>
            <person name="Hammon N."/>
            <person name="Israni S."/>
            <person name="Dalin E."/>
            <person name="Tice H."/>
            <person name="Pitluck S."/>
            <person name="Saunders E."/>
            <person name="Brettin T."/>
            <person name="Bruce D."/>
            <person name="Han C."/>
            <person name="Tapia R."/>
            <person name="Schmutz J."/>
            <person name="Larimer F."/>
            <person name="Land M."/>
            <person name="Hauser L."/>
            <person name="Kyrpides N."/>
            <person name="Kim E."/>
            <person name="Lovley D."/>
            <person name="Richardson P."/>
        </authorList>
    </citation>
    <scope>NUCLEOTIDE SEQUENCE [LARGE SCALE GENOMIC DNA]</scope>
    <source>
        <strain evidence="3">DSM 2379 / NBRC 103807 / OttBd1</strain>
    </source>
</reference>
<dbReference type="KEGG" id="ppd:Ppro_1461"/>
<dbReference type="InterPro" id="IPR051815">
    <property type="entry name" value="Molybdate_resp_trans_reg"/>
</dbReference>
<dbReference type="Proteomes" id="UP000006732">
    <property type="component" value="Chromosome"/>
</dbReference>
<evidence type="ECO:0000313" key="3">
    <source>
        <dbReference type="Proteomes" id="UP000006732"/>
    </source>
</evidence>
<evidence type="ECO:0000256" key="1">
    <source>
        <dbReference type="SAM" id="MobiDB-lite"/>
    </source>
</evidence>
<gene>
    <name evidence="2" type="ordered locus">Ppro_1461</name>
</gene>
<dbReference type="HOGENOM" id="CLU_2001690_0_0_7"/>
<evidence type="ECO:0000313" key="2">
    <source>
        <dbReference type="EMBL" id="ABK99077.1"/>
    </source>
</evidence>
<feature type="region of interest" description="Disordered" evidence="1">
    <location>
        <begin position="1"/>
        <end position="24"/>
    </location>
</feature>
<proteinExistence type="predicted"/>
<sequence>MSRESTLHISEAGQREDGTDQVGAGDEADALRTTNLLLGKEQLNLMVRIHELGSIGMAARELGISFKDAWDMVMAINRLSGPPLVYRLGIGTMGGVTLLSEEGKMIVSRLITETRGAARITDKN</sequence>
<dbReference type="PANTHER" id="PTHR30432">
    <property type="entry name" value="TRANSCRIPTIONAL REGULATOR MODE"/>
    <property type="match status" value="1"/>
</dbReference>
<dbReference type="SUPFAM" id="SSF46785">
    <property type="entry name" value="Winged helix' DNA-binding domain"/>
    <property type="match status" value="1"/>
</dbReference>
<dbReference type="PANTHER" id="PTHR30432:SF1">
    <property type="entry name" value="DNA-BINDING TRANSCRIPTIONAL DUAL REGULATOR MODE"/>
    <property type="match status" value="1"/>
</dbReference>